<organism evidence="1 2">
    <name type="scientific">Asaia lannensis NBRC 102526</name>
    <dbReference type="NCBI Taxonomy" id="1307926"/>
    <lineage>
        <taxon>Bacteria</taxon>
        <taxon>Pseudomonadati</taxon>
        <taxon>Pseudomonadota</taxon>
        <taxon>Alphaproteobacteria</taxon>
        <taxon>Acetobacterales</taxon>
        <taxon>Acetobacteraceae</taxon>
        <taxon>Asaia</taxon>
    </lineage>
</organism>
<dbReference type="Pfam" id="PF08904">
    <property type="entry name" value="EipB_like"/>
    <property type="match status" value="1"/>
</dbReference>
<proteinExistence type="predicted"/>
<evidence type="ECO:0000313" key="2">
    <source>
        <dbReference type="Proteomes" id="UP001523401"/>
    </source>
</evidence>
<reference evidence="1 2" key="1">
    <citation type="submission" date="2022-06" db="EMBL/GenBank/DDBJ databases">
        <title>Whole-genome of Asaia lannensis strain LMG 27011T.</title>
        <authorList>
            <person name="Sombolestani A."/>
        </authorList>
    </citation>
    <scope>NUCLEOTIDE SEQUENCE [LARGE SCALE GENOMIC DNA]</scope>
    <source>
        <strain evidence="1 2">NBRC 102526</strain>
    </source>
</reference>
<keyword evidence="2" id="KW-1185">Reference proteome</keyword>
<dbReference type="RefSeq" id="WP_222546952.1">
    <property type="nucleotide sequence ID" value="NZ_BAPW01000015.1"/>
</dbReference>
<dbReference type="EMBL" id="JAMXQU010000007">
    <property type="protein sequence ID" value="MCO6160403.1"/>
    <property type="molecule type" value="Genomic_DNA"/>
</dbReference>
<dbReference type="Proteomes" id="UP001523401">
    <property type="component" value="Unassembled WGS sequence"/>
</dbReference>
<evidence type="ECO:0000313" key="1">
    <source>
        <dbReference type="EMBL" id="MCO6160403.1"/>
    </source>
</evidence>
<protein>
    <submittedName>
        <fullName evidence="1">Cell envelope integrity EipB family protein</fullName>
    </submittedName>
</protein>
<comment type="caution">
    <text evidence="1">The sequence shown here is derived from an EMBL/GenBank/DDBJ whole genome shotgun (WGS) entry which is preliminary data.</text>
</comment>
<accession>A0ABT1CHQ0</accession>
<dbReference type="InterPro" id="IPR015000">
    <property type="entry name" value="EipB-like"/>
</dbReference>
<gene>
    <name evidence="1" type="ORF">NF685_10225</name>
</gene>
<sequence length="297" mass="31561">MKRITGTRLVTQGVKAGSMTQSVRAVGLATLCLMASPARAEHRSIPVPALLSHKVSYTLGLARLKAGSLAAASGHATYQLRDLCDVWSVSQKLEVQITSGDGSTSLVSYQSATLENKKGHSFLFRTVQTQDGETTSETAGEARRRRDGRVIVHFTKPEPATLTLPARVIFPMQFTGVLLDAAHRGLLHMQSDIFDGASTDGATPNYATLGTLRAAKPDMDSASLPSAVFQGQSAVPVTVASFGGGETSLLPDSTYSDRLWTNGVEDRLLIDFGDYVLSGQIETLTPVAPAHCASVSR</sequence>
<name>A0ABT1CHQ0_9PROT</name>